<accession>A0A6J7X4M0</accession>
<evidence type="ECO:0000256" key="5">
    <source>
        <dbReference type="ARBA" id="ARBA00023003"/>
    </source>
</evidence>
<keyword evidence="4" id="KW-1242">Viral contractile tail ejection system</keyword>
<dbReference type="InterPro" id="IPR052042">
    <property type="entry name" value="Tail_sheath_structural"/>
</dbReference>
<organism evidence="9">
    <name type="scientific">uncultured Caudovirales phage</name>
    <dbReference type="NCBI Taxonomy" id="2100421"/>
    <lineage>
        <taxon>Viruses</taxon>
        <taxon>Duplodnaviria</taxon>
        <taxon>Heunggongvirae</taxon>
        <taxon>Uroviricota</taxon>
        <taxon>Caudoviricetes</taxon>
        <taxon>Peduoviridae</taxon>
        <taxon>Maltschvirus</taxon>
        <taxon>Maltschvirus maltsch</taxon>
    </lineage>
</organism>
<evidence type="ECO:0000256" key="7">
    <source>
        <dbReference type="ARBA" id="ARBA00023296"/>
    </source>
</evidence>
<dbReference type="InterPro" id="IPR020287">
    <property type="entry name" value="Tail_sheath_C"/>
</dbReference>
<dbReference type="EMBL" id="LR798301">
    <property type="protein sequence ID" value="CAB5222243.1"/>
    <property type="molecule type" value="Genomic_DNA"/>
</dbReference>
<evidence type="ECO:0000256" key="3">
    <source>
        <dbReference type="ARBA" id="ARBA00022732"/>
    </source>
</evidence>
<keyword evidence="7" id="KW-1160">Virus entry into host cell</keyword>
<keyword evidence="3" id="KW-1227">Viral tail protein</keyword>
<reference evidence="9" key="1">
    <citation type="submission" date="2020-05" db="EMBL/GenBank/DDBJ databases">
        <authorList>
            <person name="Chiriac C."/>
            <person name="Salcher M."/>
            <person name="Ghai R."/>
            <person name="Kavagutti S V."/>
        </authorList>
    </citation>
    <scope>NUCLEOTIDE SEQUENCE</scope>
</reference>
<dbReference type="Gene3D" id="3.40.50.11780">
    <property type="match status" value="2"/>
</dbReference>
<evidence type="ECO:0000313" key="9">
    <source>
        <dbReference type="EMBL" id="CAB5222243.1"/>
    </source>
</evidence>
<feature type="domain" description="Tail sheath protein C-terminal" evidence="8">
    <location>
        <begin position="386"/>
        <end position="489"/>
    </location>
</feature>
<dbReference type="PANTHER" id="PTHR35861:SF1">
    <property type="entry name" value="PHAGE TAIL SHEATH PROTEIN"/>
    <property type="match status" value="1"/>
</dbReference>
<gene>
    <name evidence="9" type="ORF">UFOVP361_43</name>
</gene>
<evidence type="ECO:0000256" key="4">
    <source>
        <dbReference type="ARBA" id="ARBA00022766"/>
    </source>
</evidence>
<dbReference type="PANTHER" id="PTHR35861">
    <property type="match status" value="1"/>
</dbReference>
<dbReference type="Pfam" id="PF17482">
    <property type="entry name" value="Phage_sheath_1C"/>
    <property type="match status" value="1"/>
</dbReference>
<evidence type="ECO:0000256" key="2">
    <source>
        <dbReference type="ARBA" id="ARBA00022595"/>
    </source>
</evidence>
<comment type="similarity">
    <text evidence="1">Belongs to the myoviridae tail sheath protein family.</text>
</comment>
<keyword evidence="5" id="KW-0946">Virion</keyword>
<sequence length="501" mass="52808">MAYTRPGVYVTEGPFSTTATAGSPTVSAAFIGTAPRGPITPTKVNSWTAYKTLYGDLSASYDLPYAVYHYFANGGRSAYVSRVYNGTTTTAASAATLNIAATVDSVSKTAFKLTAANPGVWGNSLTATVSAGLVTGNTPTFILSILSGGLEVERWSELSLDPSANRFVSTIINNYSDYVVASNVSTYTSTYSLTTVTASAFTGGADGAAANGTETNTQWTNAVSRLDSVTEELLVNLVGMTTASVVNSAISYAENRGDIFVVIDPVDVTSGSDALTAVSGYNTSSYAAVYYPKMLMVDPSKSGTSAVRTTFPGGAILGLYSRVEAERTVAKAPAGYAYDLRGAFGLTNNFTEAEEGTLYASNVNTLKGIAGVGVIINGTRTLKKTDITKYIPVRRSLNYIKAQTKQLTRSALFEPNGDRLWTNIQVTLARFLATFWANGGLKGRSTSEAFYIICDNTNNTPVSIENGEVHIEVGVALQTPAEFIVINVTQFTGGTAAVENV</sequence>
<keyword evidence="6" id="KW-1171">Viral genome ejection through host cell envelope</keyword>
<evidence type="ECO:0000256" key="1">
    <source>
        <dbReference type="ARBA" id="ARBA00008005"/>
    </source>
</evidence>
<evidence type="ECO:0000259" key="8">
    <source>
        <dbReference type="Pfam" id="PF17482"/>
    </source>
</evidence>
<protein>
    <submittedName>
        <fullName evidence="9">COG3497 Phage tail sheath protein FI</fullName>
    </submittedName>
</protein>
<keyword evidence="5" id="KW-1229">Viral tail sheath protein</keyword>
<name>A0A6J7X4M0_9CAUD</name>
<proteinExistence type="inferred from homology"/>
<evidence type="ECO:0000256" key="6">
    <source>
        <dbReference type="ARBA" id="ARBA00023009"/>
    </source>
</evidence>
<dbReference type="GO" id="GO:0099000">
    <property type="term" value="P:symbiont genome ejection through host cell envelope, contractile tail mechanism"/>
    <property type="evidence" value="ECO:0007669"/>
    <property type="project" value="UniProtKB-KW"/>
</dbReference>
<dbReference type="GO" id="GO:0098027">
    <property type="term" value="C:virus tail, sheath"/>
    <property type="evidence" value="ECO:0007669"/>
    <property type="project" value="UniProtKB-KW"/>
</dbReference>
<keyword evidence="2" id="KW-1162">Viral penetration into host cytoplasm</keyword>